<dbReference type="STRING" id="1266845.Q783_07920"/>
<name>U5SC75_9LACT</name>
<evidence type="ECO:0000313" key="1">
    <source>
        <dbReference type="EMBL" id="AGY82850.1"/>
    </source>
</evidence>
<gene>
    <name evidence="1" type="ORF">Q783_07920</name>
</gene>
<dbReference type="Proteomes" id="UP000017469">
    <property type="component" value="Chromosome"/>
</dbReference>
<reference evidence="1 2" key="1">
    <citation type="journal article" date="2013" name="Genome Announc.">
        <title>Complete Genome Sequence of Carnobacterium gilichinskyi Strain WN1359T (DSM 27470T).</title>
        <authorList>
            <person name="Leonard M.T."/>
            <person name="Panayotova N."/>
            <person name="Farmerie W.G."/>
            <person name="Triplett E.W."/>
            <person name="Nicholson W.L."/>
        </authorList>
    </citation>
    <scope>NUCLEOTIDE SEQUENCE [LARGE SCALE GENOMIC DNA]</scope>
    <source>
        <strain evidence="1 2">WN1359</strain>
    </source>
</reference>
<dbReference type="EMBL" id="CP006812">
    <property type="protein sequence ID" value="AGY82850.1"/>
    <property type="molecule type" value="Genomic_DNA"/>
</dbReference>
<organism evidence="1 2">
    <name type="scientific">Carnobacterium inhibens subsp. gilichinskyi</name>
    <dbReference type="NCBI Taxonomy" id="1266845"/>
    <lineage>
        <taxon>Bacteria</taxon>
        <taxon>Bacillati</taxon>
        <taxon>Bacillota</taxon>
        <taxon>Bacilli</taxon>
        <taxon>Lactobacillales</taxon>
        <taxon>Carnobacteriaceae</taxon>
        <taxon>Carnobacterium</taxon>
    </lineage>
</organism>
<accession>U5SC75</accession>
<sequence length="50" mass="6063">MPPKSRDRREKIEKLVRPIDTIRSTKVFEKEYLNEQKHEVLYCILCTLTN</sequence>
<dbReference type="HOGENOM" id="CLU_3115901_0_0_9"/>
<dbReference type="PATRIC" id="fig|1266845.5.peg.1477"/>
<protein>
    <submittedName>
        <fullName evidence="1">Uncharacterized protein</fullName>
    </submittedName>
</protein>
<evidence type="ECO:0000313" key="2">
    <source>
        <dbReference type="Proteomes" id="UP000017469"/>
    </source>
</evidence>
<proteinExistence type="predicted"/>
<dbReference type="KEGG" id="caw:Q783_07920"/>
<dbReference type="AlphaFoldDB" id="U5SC75"/>